<evidence type="ECO:0000256" key="4">
    <source>
        <dbReference type="ARBA" id="ARBA00023134"/>
    </source>
</evidence>
<dbReference type="PANTHER" id="PTHR10465:SF0">
    <property type="entry name" value="SARCALUMENIN"/>
    <property type="match status" value="1"/>
</dbReference>
<evidence type="ECO:0000313" key="8">
    <source>
        <dbReference type="EMBL" id="KNE20297.1"/>
    </source>
</evidence>
<dbReference type="Proteomes" id="UP000036780">
    <property type="component" value="Unassembled WGS sequence"/>
</dbReference>
<dbReference type="GO" id="GO:0003924">
    <property type="term" value="F:GTPase activity"/>
    <property type="evidence" value="ECO:0007669"/>
    <property type="project" value="InterPro"/>
</dbReference>
<dbReference type="Gene3D" id="3.40.50.300">
    <property type="entry name" value="P-loop containing nucleotide triphosphate hydrolases"/>
    <property type="match status" value="2"/>
</dbReference>
<protein>
    <recommendedName>
        <fullName evidence="7">Dynamin N-terminal domain-containing protein</fullName>
    </recommendedName>
</protein>
<dbReference type="PATRIC" id="fig|1473.5.peg.2347"/>
<evidence type="ECO:0000313" key="9">
    <source>
        <dbReference type="Proteomes" id="UP000036780"/>
    </source>
</evidence>
<keyword evidence="3" id="KW-0378">Hydrolase</keyword>
<dbReference type="GeneID" id="66870560"/>
<keyword evidence="2" id="KW-0547">Nucleotide-binding</keyword>
<evidence type="ECO:0000256" key="3">
    <source>
        <dbReference type="ARBA" id="ARBA00022801"/>
    </source>
</evidence>
<dbReference type="InterPro" id="IPR045063">
    <property type="entry name" value="Dynamin_N"/>
</dbReference>
<accession>A0A0L0QNY5</accession>
<reference evidence="9" key="1">
    <citation type="submission" date="2015-07" db="EMBL/GenBank/DDBJ databases">
        <title>Fjat-10053 dsm26.</title>
        <authorList>
            <person name="Liu B."/>
            <person name="Wang J."/>
            <person name="Zhu Y."/>
            <person name="Liu G."/>
            <person name="Chen Q."/>
            <person name="Chen Z."/>
            <person name="Lan J."/>
            <person name="Che J."/>
            <person name="Ge C."/>
            <person name="Shi H."/>
            <person name="Pan Z."/>
            <person name="Liu X."/>
        </authorList>
    </citation>
    <scope>NUCLEOTIDE SEQUENCE [LARGE SCALE GENOMIC DNA]</scope>
    <source>
        <strain evidence="9">DSM 26</strain>
    </source>
</reference>
<dbReference type="EMBL" id="LGTO01000007">
    <property type="protein sequence ID" value="KNE20297.1"/>
    <property type="molecule type" value="Genomic_DNA"/>
</dbReference>
<keyword evidence="6" id="KW-0175">Coiled coil</keyword>
<dbReference type="CDD" id="cd09912">
    <property type="entry name" value="DLP_2"/>
    <property type="match status" value="2"/>
</dbReference>
<feature type="coiled-coil region" evidence="6">
    <location>
        <begin position="928"/>
        <end position="980"/>
    </location>
</feature>
<organism evidence="8 9">
    <name type="scientific">Virgibacillus pantothenticus</name>
    <dbReference type="NCBI Taxonomy" id="1473"/>
    <lineage>
        <taxon>Bacteria</taxon>
        <taxon>Bacillati</taxon>
        <taxon>Bacillota</taxon>
        <taxon>Bacilli</taxon>
        <taxon>Bacillales</taxon>
        <taxon>Bacillaceae</taxon>
        <taxon>Virgibacillus</taxon>
    </lineage>
</organism>
<name>A0A0L0QNY5_VIRPA</name>
<evidence type="ECO:0000256" key="1">
    <source>
        <dbReference type="ARBA" id="ARBA00004370"/>
    </source>
</evidence>
<proteinExistence type="predicted"/>
<dbReference type="PANTHER" id="PTHR10465">
    <property type="entry name" value="TRANSMEMBRANE GTPASE FZO1"/>
    <property type="match status" value="1"/>
</dbReference>
<dbReference type="Pfam" id="PF00350">
    <property type="entry name" value="Dynamin_N"/>
    <property type="match status" value="2"/>
</dbReference>
<keyword evidence="5" id="KW-0472">Membrane</keyword>
<evidence type="ECO:0000259" key="7">
    <source>
        <dbReference type="Pfam" id="PF00350"/>
    </source>
</evidence>
<dbReference type="AlphaFoldDB" id="A0A0L0QNY5"/>
<dbReference type="RefSeq" id="WP_050352868.1">
    <property type="nucleotide sequence ID" value="NZ_CP073011.1"/>
</dbReference>
<dbReference type="GO" id="GO:0005525">
    <property type="term" value="F:GTP binding"/>
    <property type="evidence" value="ECO:0007669"/>
    <property type="project" value="UniProtKB-KW"/>
</dbReference>
<gene>
    <name evidence="8" type="ORF">AFK71_18095</name>
</gene>
<feature type="domain" description="Dynamin N-terminal" evidence="7">
    <location>
        <begin position="630"/>
        <end position="855"/>
    </location>
</feature>
<comment type="subcellular location">
    <subcellularLocation>
        <location evidence="1">Membrane</location>
    </subcellularLocation>
</comment>
<feature type="domain" description="Dynamin N-terminal" evidence="7">
    <location>
        <begin position="46"/>
        <end position="200"/>
    </location>
</feature>
<dbReference type="GO" id="GO:0016020">
    <property type="term" value="C:membrane"/>
    <property type="evidence" value="ECO:0007669"/>
    <property type="project" value="UniProtKB-SubCell"/>
</dbReference>
<dbReference type="InterPro" id="IPR027094">
    <property type="entry name" value="Mitofusin_fam"/>
</dbReference>
<comment type="caution">
    <text evidence="8">The sequence shown here is derived from an EMBL/GenBank/DDBJ whole genome shotgun (WGS) entry which is preliminary data.</text>
</comment>
<dbReference type="SUPFAM" id="SSF52540">
    <property type="entry name" value="P-loop containing nucleoside triphosphate hydrolases"/>
    <property type="match status" value="2"/>
</dbReference>
<keyword evidence="9" id="KW-1185">Reference proteome</keyword>
<feature type="coiled-coil region" evidence="6">
    <location>
        <begin position="301"/>
        <end position="328"/>
    </location>
</feature>
<evidence type="ECO:0000256" key="6">
    <source>
        <dbReference type="SAM" id="Coils"/>
    </source>
</evidence>
<evidence type="ECO:0000256" key="5">
    <source>
        <dbReference type="ARBA" id="ARBA00023136"/>
    </source>
</evidence>
<dbReference type="InterPro" id="IPR027417">
    <property type="entry name" value="P-loop_NTPase"/>
</dbReference>
<keyword evidence="4" id="KW-0342">GTP-binding</keyword>
<sequence length="1215" mass="140472">MTKEAAPHLLHQLAAVYEQVRENGDDIRAEKLIELYDKYKQQELMICFAGHFSAGKSSMINALLGEDILPNSPIPTSANIVKITSGKGKVRVYFKHSAPEEYQEPFDLDMLKQYSMDKDNIQKIEISTLAPLLPAKTAFIDTPGIDAADDADRLMTEGSLHLMDALFYVMDYNHVQSEVNLQFLLDLQAKNIPFYVIINQIDKHKESELTFTSFKESIRQTFDVWEIKPERIFYSSLYEPDLEHNQFQEIQQTLQDDLFTTRKQELLDRQHSLNDVIEQHVVFLQEQFEEELETYYVPPKQQEELSQKSTIQNKLDAYEQKKTNLKTDFYDVLQQTLKNAYLMPAVLRDKAASFLESQQSDFKVGLLGAKKKTSEERKKRLNEFRIDLQQTVEAGLQWKLRDKWLPLLKDYKVDDIQVQNELQQFTISVKEADLLETIKQGATLNGEAIIQYTNDLAHEIKKQAKQQANALWNQVEAAIQAELQPICSKLTDQLIELNSIEQKLNHYIAIEKSLAHKQNLVRQAIYHEAPSREKTIAMIEEILLQQEQRVTFVAQPMAFKARQMAGSEDCLLTDEKQIPSKETGASHPVETTVNAIEQTMSIVKDLPGFQSIMDDLKSKQYRLEHRTYTIALFGAFSAGKSSFANALMGEAILPVSPNPTTATVNRIHPVTNTHKHGTVIVQLKKQEELVKEVVTMTKKFSPESDRLEDLIAWIDKEQLYRHEELENTYQAYLQAILNGYASMQQFLGQSMYLSIEAFPSYVTDETKACFVETIDLYYDCALTRQGISLVDTPGADSINARHTNVAFDYIKHADAILYVTYYNHALNRADKDFLMQLGRVKDSFQLDKMFFIVNAADLAKDEEELALVTTYVTEQLAQLGIRFPRQYPVSSRNALSEKQLHKRSDQLMAAFEADFYPFIHRDLTKLAVAAAFRDMERLEQQLQQFIASQKLDQQEKKAFKQSIETKHQQLQQIIDDIKAAAYLNQVKQKIQKQLYYVLERFSIRFHDMFKETVNPATITESGKEGRKQLWDCMWNLIAYCQTELIRELQAVSLRIEAFMNDSMLDVYRFIEKQSQSVDKSFMFAEIDRKDIASPVFSEAFQAMDHQPLNRMIQSYKNTKAFFAKNEKERTKEAIYGFLQPIVKEYMDVNEQHMDAFYEEQWATIISDLKENIAIQLQKHMDSYHEMITSNVSLPELINKQHEVSAILADYKQKEG</sequence>
<evidence type="ECO:0000256" key="2">
    <source>
        <dbReference type="ARBA" id="ARBA00022741"/>
    </source>
</evidence>